<accession>A0A8J9SQL3</accession>
<dbReference type="InterPro" id="IPR036291">
    <property type="entry name" value="NAD(P)-bd_dom_sf"/>
</dbReference>
<evidence type="ECO:0000259" key="3">
    <source>
        <dbReference type="Pfam" id="PF01370"/>
    </source>
</evidence>
<gene>
    <name evidence="4" type="ORF">PTTT1_LOCUS9446</name>
</gene>
<keyword evidence="2" id="KW-0520">NAD</keyword>
<feature type="non-terminal residue" evidence="4">
    <location>
        <position position="96"/>
    </location>
</feature>
<organism evidence="4">
    <name type="scientific">Phaeodactylum tricornutum</name>
    <name type="common">Diatom</name>
    <dbReference type="NCBI Taxonomy" id="2850"/>
    <lineage>
        <taxon>Eukaryota</taxon>
        <taxon>Sar</taxon>
        <taxon>Stramenopiles</taxon>
        <taxon>Ochrophyta</taxon>
        <taxon>Bacillariophyta</taxon>
        <taxon>Bacillariophyceae</taxon>
        <taxon>Bacillariophycidae</taxon>
        <taxon>Naviculales</taxon>
        <taxon>Phaeodactylaceae</taxon>
        <taxon>Phaeodactylum</taxon>
    </lineage>
</organism>
<dbReference type="PANTHER" id="PTHR43574">
    <property type="entry name" value="EPIMERASE-RELATED"/>
    <property type="match status" value="1"/>
</dbReference>
<evidence type="ECO:0000256" key="2">
    <source>
        <dbReference type="ARBA" id="ARBA00023027"/>
    </source>
</evidence>
<feature type="non-terminal residue" evidence="4">
    <location>
        <position position="1"/>
    </location>
</feature>
<evidence type="ECO:0000313" key="4">
    <source>
        <dbReference type="EMBL" id="CAG9279237.1"/>
    </source>
</evidence>
<evidence type="ECO:0000256" key="1">
    <source>
        <dbReference type="ARBA" id="ARBA00007637"/>
    </source>
</evidence>
<name>A0A8J9SQL3_PHATR</name>
<sequence>PFKEDKPITSPTTLGGASKLLDELLAKTYYELENIYSVGLRLFTVYGPWGVPGSPVFDMAERAAVGNKPLLTDNEKNTLDHLYDFVYIDDAVDALM</sequence>
<proteinExistence type="inferred from homology"/>
<dbReference type="AlphaFoldDB" id="A0A8J9SQL3"/>
<reference evidence="4" key="1">
    <citation type="submission" date="2022-02" db="EMBL/GenBank/DDBJ databases">
        <authorList>
            <person name="Giguere J D."/>
        </authorList>
    </citation>
    <scope>NUCLEOTIDE SEQUENCE</scope>
    <source>
        <strain evidence="4">CCAP 1055/1</strain>
    </source>
</reference>
<dbReference type="Proteomes" id="UP000836788">
    <property type="component" value="Chromosome 11"/>
</dbReference>
<dbReference type="InterPro" id="IPR001509">
    <property type="entry name" value="Epimerase_deHydtase"/>
</dbReference>
<dbReference type="Gene3D" id="3.40.50.720">
    <property type="entry name" value="NAD(P)-binding Rossmann-like Domain"/>
    <property type="match status" value="1"/>
</dbReference>
<dbReference type="SUPFAM" id="SSF51735">
    <property type="entry name" value="NAD(P)-binding Rossmann-fold domains"/>
    <property type="match status" value="1"/>
</dbReference>
<protein>
    <recommendedName>
        <fullName evidence="3">NAD-dependent epimerase/dehydratase domain-containing protein</fullName>
    </recommendedName>
</protein>
<feature type="domain" description="NAD-dependent epimerase/dehydratase" evidence="3">
    <location>
        <begin position="5"/>
        <end position="95"/>
    </location>
</feature>
<dbReference type="Pfam" id="PF01370">
    <property type="entry name" value="Epimerase"/>
    <property type="match status" value="1"/>
</dbReference>
<dbReference type="EMBL" id="OU594952">
    <property type="protein sequence ID" value="CAG9279237.1"/>
    <property type="molecule type" value="Genomic_DNA"/>
</dbReference>
<comment type="similarity">
    <text evidence="1">Belongs to the NAD(P)-dependent epimerase/dehydratase family.</text>
</comment>